<accession>A0A6J6FQ63</accession>
<feature type="domain" description="GHMP kinase N-terminal" evidence="5">
    <location>
        <begin position="71"/>
        <end position="107"/>
    </location>
</feature>
<keyword evidence="1" id="KW-0808">Transferase</keyword>
<protein>
    <submittedName>
        <fullName evidence="6">Unannotated protein</fullName>
    </submittedName>
</protein>
<dbReference type="HAMAP" id="MF_00061">
    <property type="entry name" value="IspE"/>
    <property type="match status" value="1"/>
</dbReference>
<dbReference type="PIRSF" id="PIRSF010376">
    <property type="entry name" value="IspE"/>
    <property type="match status" value="1"/>
</dbReference>
<dbReference type="SUPFAM" id="SSF54211">
    <property type="entry name" value="Ribosomal protein S5 domain 2-like"/>
    <property type="match status" value="1"/>
</dbReference>
<organism evidence="6">
    <name type="scientific">freshwater metagenome</name>
    <dbReference type="NCBI Taxonomy" id="449393"/>
    <lineage>
        <taxon>unclassified sequences</taxon>
        <taxon>metagenomes</taxon>
        <taxon>ecological metagenomes</taxon>
    </lineage>
</organism>
<dbReference type="Pfam" id="PF00288">
    <property type="entry name" value="GHMP_kinases_N"/>
    <property type="match status" value="1"/>
</dbReference>
<dbReference type="GO" id="GO:0016114">
    <property type="term" value="P:terpenoid biosynthetic process"/>
    <property type="evidence" value="ECO:0007669"/>
    <property type="project" value="InterPro"/>
</dbReference>
<dbReference type="InterPro" id="IPR036554">
    <property type="entry name" value="GHMP_kinase_C_sf"/>
</dbReference>
<dbReference type="SUPFAM" id="SSF55060">
    <property type="entry name" value="GHMP Kinase, C-terminal domain"/>
    <property type="match status" value="1"/>
</dbReference>
<gene>
    <name evidence="6" type="ORF">UFOPK1808_00048</name>
</gene>
<dbReference type="GO" id="GO:0050515">
    <property type="term" value="F:4-(cytidine 5'-diphospho)-2-C-methyl-D-erythritol kinase activity"/>
    <property type="evidence" value="ECO:0007669"/>
    <property type="project" value="InterPro"/>
</dbReference>
<dbReference type="GO" id="GO:0005524">
    <property type="term" value="F:ATP binding"/>
    <property type="evidence" value="ECO:0007669"/>
    <property type="project" value="UniProtKB-KW"/>
</dbReference>
<dbReference type="InterPro" id="IPR006204">
    <property type="entry name" value="GHMP_kinase_N_dom"/>
</dbReference>
<evidence type="ECO:0000259" key="5">
    <source>
        <dbReference type="Pfam" id="PF00288"/>
    </source>
</evidence>
<evidence type="ECO:0000256" key="4">
    <source>
        <dbReference type="ARBA" id="ARBA00022840"/>
    </source>
</evidence>
<keyword evidence="3" id="KW-0418">Kinase</keyword>
<dbReference type="AlphaFoldDB" id="A0A6J6FQ63"/>
<dbReference type="EMBL" id="CAEZUL010000002">
    <property type="protein sequence ID" value="CAB4589093.1"/>
    <property type="molecule type" value="Genomic_DNA"/>
</dbReference>
<evidence type="ECO:0000256" key="3">
    <source>
        <dbReference type="ARBA" id="ARBA00022777"/>
    </source>
</evidence>
<keyword evidence="4" id="KW-0067">ATP-binding</keyword>
<evidence type="ECO:0000256" key="1">
    <source>
        <dbReference type="ARBA" id="ARBA00022679"/>
    </source>
</evidence>
<name>A0A6J6FQ63_9ZZZZ</name>
<dbReference type="Gene3D" id="3.30.70.890">
    <property type="entry name" value="GHMP kinase, C-terminal domain"/>
    <property type="match status" value="1"/>
</dbReference>
<evidence type="ECO:0000256" key="2">
    <source>
        <dbReference type="ARBA" id="ARBA00022741"/>
    </source>
</evidence>
<evidence type="ECO:0000313" key="6">
    <source>
        <dbReference type="EMBL" id="CAB4589093.1"/>
    </source>
</evidence>
<dbReference type="Gene3D" id="3.30.230.10">
    <property type="match status" value="1"/>
</dbReference>
<proteinExistence type="inferred from homology"/>
<dbReference type="InterPro" id="IPR014721">
    <property type="entry name" value="Ribsml_uS5_D2-typ_fold_subgr"/>
</dbReference>
<keyword evidence="2" id="KW-0547">Nucleotide-binding</keyword>
<dbReference type="PANTHER" id="PTHR43527:SF2">
    <property type="entry name" value="4-DIPHOSPHOCYTIDYL-2-C-METHYL-D-ERYTHRITOL KINASE, CHLOROPLASTIC"/>
    <property type="match status" value="1"/>
</dbReference>
<dbReference type="InterPro" id="IPR004424">
    <property type="entry name" value="IspE"/>
</dbReference>
<reference evidence="6" key="1">
    <citation type="submission" date="2020-05" db="EMBL/GenBank/DDBJ databases">
        <authorList>
            <person name="Chiriac C."/>
            <person name="Salcher M."/>
            <person name="Ghai R."/>
            <person name="Kavagutti S V."/>
        </authorList>
    </citation>
    <scope>NUCLEOTIDE SEQUENCE</scope>
</reference>
<dbReference type="InterPro" id="IPR020568">
    <property type="entry name" value="Ribosomal_Su5_D2-typ_SF"/>
</dbReference>
<dbReference type="PANTHER" id="PTHR43527">
    <property type="entry name" value="4-DIPHOSPHOCYTIDYL-2-C-METHYL-D-ERYTHRITOL KINASE, CHLOROPLASTIC"/>
    <property type="match status" value="1"/>
</dbReference>
<sequence>MTTLDAYAKLTLTLAVTGVRADGFHLIDAHMVSLDIADKVTITKADTTSISVTGPYAQGVPTDHTNIAHAALQLANRTAHVAIEKNIPHGGGLGGGSTDAAAVLRWAGFTDVVSSATVGADVAFCLSGGSARVTGIGEILEPVPAVGTKITLFIPPIQVSTPAVYKAWDQLGGPTGDNGNDLEPAALHAYPELKTWRDTIESAIGIRPRLAGSGATWFALGHTQQDSAQLAGVQVVYTATRP</sequence>